<dbReference type="eggNOG" id="COG1961">
    <property type="taxonomic scope" value="Bacteria"/>
</dbReference>
<reference evidence="1 2" key="1">
    <citation type="submission" date="2008-09" db="EMBL/GenBank/DDBJ databases">
        <authorList>
            <person name="Fulton L."/>
            <person name="Clifton S."/>
            <person name="Fulton B."/>
            <person name="Xu J."/>
            <person name="Minx P."/>
            <person name="Pepin K.H."/>
            <person name="Johnson M."/>
            <person name="Thiruvilangam P."/>
            <person name="Bhonagiri V."/>
            <person name="Nash W.E."/>
            <person name="Mardis E.R."/>
            <person name="Wilson R.K."/>
        </authorList>
    </citation>
    <scope>NUCLEOTIDE SEQUENCE [LARGE SCALE GENOMIC DNA]</scope>
    <source>
        <strain evidence="1 2">DSM 7454</strain>
    </source>
</reference>
<dbReference type="STRING" id="561177.ANHYDRO_00139"/>
<protein>
    <submittedName>
        <fullName evidence="1">Uncharacterized protein</fullName>
    </submittedName>
</protein>
<accession>B6W6F9</accession>
<sequence length="113" mass="13316">MTLQQKEELLDEKKTLELTIKDENSIKERLKQFKKVLENKKIIEEFNRTVHPYDLTFYFKTGVKDSQNSNKFKDKRKNAKDNDINKLCSYKNDEDKKLCSQAKDNACGISFSS</sequence>
<dbReference type="AlphaFoldDB" id="B6W6F9"/>
<name>B6W6F9_9FIRM</name>
<evidence type="ECO:0000313" key="2">
    <source>
        <dbReference type="Proteomes" id="UP000005451"/>
    </source>
</evidence>
<dbReference type="EMBL" id="ABXA01000003">
    <property type="protein sequence ID" value="EEB36902.1"/>
    <property type="molecule type" value="Genomic_DNA"/>
</dbReference>
<proteinExistence type="predicted"/>
<comment type="caution">
    <text evidence="1">The sequence shown here is derived from an EMBL/GenBank/DDBJ whole genome shotgun (WGS) entry which is preliminary data.</text>
</comment>
<organism evidence="1 2">
    <name type="scientific">Anaerococcus hydrogenalis DSM 7454</name>
    <dbReference type="NCBI Taxonomy" id="561177"/>
    <lineage>
        <taxon>Bacteria</taxon>
        <taxon>Bacillati</taxon>
        <taxon>Bacillota</taxon>
        <taxon>Tissierellia</taxon>
        <taxon>Tissierellales</taxon>
        <taxon>Peptoniphilaceae</taxon>
        <taxon>Anaerococcus</taxon>
    </lineage>
</organism>
<reference evidence="1 2" key="2">
    <citation type="submission" date="2008-10" db="EMBL/GenBank/DDBJ databases">
        <title>Draft genome sequence of Anaerococcus hydrogenalis (DSM 7454).</title>
        <authorList>
            <person name="Sudarsanam P."/>
            <person name="Ley R."/>
            <person name="Guruge J."/>
            <person name="Turnbaugh P.J."/>
            <person name="Mahowald M."/>
            <person name="Liep D."/>
            <person name="Gordon J."/>
        </authorList>
    </citation>
    <scope>NUCLEOTIDE SEQUENCE [LARGE SCALE GENOMIC DNA]</scope>
    <source>
        <strain evidence="1 2">DSM 7454</strain>
    </source>
</reference>
<evidence type="ECO:0000313" key="1">
    <source>
        <dbReference type="EMBL" id="EEB36902.1"/>
    </source>
</evidence>
<dbReference type="Proteomes" id="UP000005451">
    <property type="component" value="Unassembled WGS sequence"/>
</dbReference>
<gene>
    <name evidence="1" type="ORF">ANHYDRO_00139</name>
</gene>